<proteinExistence type="predicted"/>
<evidence type="ECO:0000313" key="3">
    <source>
        <dbReference type="Proteomes" id="UP000332933"/>
    </source>
</evidence>
<reference evidence="2 3" key="1">
    <citation type="submission" date="2019-03" db="EMBL/GenBank/DDBJ databases">
        <authorList>
            <person name="Gaulin E."/>
            <person name="Dumas B."/>
        </authorList>
    </citation>
    <scope>NUCLEOTIDE SEQUENCE [LARGE SCALE GENOMIC DNA]</scope>
    <source>
        <strain evidence="2">CBS 568.67</strain>
    </source>
</reference>
<evidence type="ECO:0000313" key="1">
    <source>
        <dbReference type="EMBL" id="KAF0696975.1"/>
    </source>
</evidence>
<dbReference type="AlphaFoldDB" id="A0A485KWL0"/>
<dbReference type="EMBL" id="CAADRA010005371">
    <property type="protein sequence ID" value="VFT89158.1"/>
    <property type="molecule type" value="Genomic_DNA"/>
</dbReference>
<protein>
    <submittedName>
        <fullName evidence="2">Aste57867_12306 protein</fullName>
    </submittedName>
</protein>
<reference evidence="1" key="2">
    <citation type="submission" date="2019-06" db="EMBL/GenBank/DDBJ databases">
        <title>Genomics analysis of Aphanomyces spp. identifies a new class of oomycete effector associated with host adaptation.</title>
        <authorList>
            <person name="Gaulin E."/>
        </authorList>
    </citation>
    <scope>NUCLEOTIDE SEQUENCE</scope>
    <source>
        <strain evidence="1">CBS 578.67</strain>
    </source>
</reference>
<keyword evidence="3" id="KW-1185">Reference proteome</keyword>
<organism evidence="2 3">
    <name type="scientific">Aphanomyces stellatus</name>
    <dbReference type="NCBI Taxonomy" id="120398"/>
    <lineage>
        <taxon>Eukaryota</taxon>
        <taxon>Sar</taxon>
        <taxon>Stramenopiles</taxon>
        <taxon>Oomycota</taxon>
        <taxon>Saprolegniomycetes</taxon>
        <taxon>Saprolegniales</taxon>
        <taxon>Verrucalvaceae</taxon>
        <taxon>Aphanomyces</taxon>
    </lineage>
</organism>
<dbReference type="Proteomes" id="UP000332933">
    <property type="component" value="Unassembled WGS sequence"/>
</dbReference>
<name>A0A485KWL0_9STRA</name>
<dbReference type="EMBL" id="VJMH01005350">
    <property type="protein sequence ID" value="KAF0696975.1"/>
    <property type="molecule type" value="Genomic_DNA"/>
</dbReference>
<accession>A0A485KWL0</accession>
<gene>
    <name evidence="2" type="primary">Aste57867_12306</name>
    <name evidence="1" type="ORF">As57867_012260</name>
    <name evidence="2" type="ORF">ASTE57867_12306</name>
</gene>
<sequence length="119" mass="13377">MAASKAMNQPNGDTWQTVLAAALGHCRAASDTESFLRTIQLMQFASLTTAYIFLTQSILDDNDPTWSLFGWVWVVEWLQVSRKVLSFDATRVFLSKAFTPLSFKSVQHPNCVLGTRVLY</sequence>
<evidence type="ECO:0000313" key="2">
    <source>
        <dbReference type="EMBL" id="VFT89158.1"/>
    </source>
</evidence>